<evidence type="ECO:0000313" key="4">
    <source>
        <dbReference type="Proteomes" id="UP001198862"/>
    </source>
</evidence>
<dbReference type="InterPro" id="IPR006311">
    <property type="entry name" value="TAT_signal"/>
</dbReference>
<reference evidence="3 4" key="1">
    <citation type="submission" date="2021-11" db="EMBL/GenBank/DDBJ databases">
        <authorList>
            <person name="Lee D.-H."/>
            <person name="Kim S.-B."/>
        </authorList>
    </citation>
    <scope>NUCLEOTIDE SEQUENCE [LARGE SCALE GENOMIC DNA]</scope>
    <source>
        <strain evidence="3 4">KCTC 52223</strain>
    </source>
</reference>
<dbReference type="Proteomes" id="UP001198862">
    <property type="component" value="Unassembled WGS sequence"/>
</dbReference>
<keyword evidence="4" id="KW-1185">Reference proteome</keyword>
<organism evidence="3 4">
    <name type="scientific">Reyranella aquatilis</name>
    <dbReference type="NCBI Taxonomy" id="2035356"/>
    <lineage>
        <taxon>Bacteria</taxon>
        <taxon>Pseudomonadati</taxon>
        <taxon>Pseudomonadota</taxon>
        <taxon>Alphaproteobacteria</taxon>
        <taxon>Hyphomicrobiales</taxon>
        <taxon>Reyranellaceae</taxon>
        <taxon>Reyranella</taxon>
    </lineage>
</organism>
<feature type="signal peptide" evidence="2">
    <location>
        <begin position="1"/>
        <end position="28"/>
    </location>
</feature>
<evidence type="ECO:0000256" key="1">
    <source>
        <dbReference type="SAM" id="MobiDB-lite"/>
    </source>
</evidence>
<dbReference type="EMBL" id="JAJISD010000004">
    <property type="protein sequence ID" value="MCC8429386.1"/>
    <property type="molecule type" value="Genomic_DNA"/>
</dbReference>
<evidence type="ECO:0000256" key="2">
    <source>
        <dbReference type="SAM" id="SignalP"/>
    </source>
</evidence>
<proteinExistence type="predicted"/>
<feature type="chain" id="PRO_5046426858" description="YHS domain-containing protein" evidence="2">
    <location>
        <begin position="29"/>
        <end position="156"/>
    </location>
</feature>
<feature type="compositionally biased region" description="Polar residues" evidence="1">
    <location>
        <begin position="137"/>
        <end position="156"/>
    </location>
</feature>
<dbReference type="RefSeq" id="WP_230550590.1">
    <property type="nucleotide sequence ID" value="NZ_JAJISD010000004.1"/>
</dbReference>
<sequence length="156" mass="17102">MSSRRAFLWGVASIAIVGSSARAIPAFAQSIPAPAERLGLKGYDPVAYFTLGAATPGVATYELLWDGVRYRFASARHREMFRADPDRYAPQFGGQCAMNMANGNRRESDPTIWTISSGRLYVFASAAGSERFRQDTEANASRADSNWRTLKDAPSQ</sequence>
<feature type="region of interest" description="Disordered" evidence="1">
    <location>
        <begin position="133"/>
        <end position="156"/>
    </location>
</feature>
<accession>A0ABS8KTK2</accession>
<keyword evidence="2" id="KW-0732">Signal</keyword>
<evidence type="ECO:0000313" key="3">
    <source>
        <dbReference type="EMBL" id="MCC8429386.1"/>
    </source>
</evidence>
<comment type="caution">
    <text evidence="3">The sequence shown here is derived from an EMBL/GenBank/DDBJ whole genome shotgun (WGS) entry which is preliminary data.</text>
</comment>
<dbReference type="NCBIfam" id="NF041384">
    <property type="entry name" value="YHS_seleno_dom"/>
    <property type="match status" value="1"/>
</dbReference>
<name>A0ABS8KTK2_9HYPH</name>
<evidence type="ECO:0008006" key="5">
    <source>
        <dbReference type="Google" id="ProtNLM"/>
    </source>
</evidence>
<dbReference type="PROSITE" id="PS51318">
    <property type="entry name" value="TAT"/>
    <property type="match status" value="1"/>
</dbReference>
<protein>
    <recommendedName>
        <fullName evidence="5">YHS domain-containing protein</fullName>
    </recommendedName>
</protein>
<gene>
    <name evidence="3" type="ORF">LJ725_10430</name>
</gene>